<reference evidence="2" key="1">
    <citation type="journal article" date="2020" name="Stud. Mycol.">
        <title>101 Dothideomycetes genomes: a test case for predicting lifestyles and emergence of pathogens.</title>
        <authorList>
            <person name="Haridas S."/>
            <person name="Albert R."/>
            <person name="Binder M."/>
            <person name="Bloem J."/>
            <person name="Labutti K."/>
            <person name="Salamov A."/>
            <person name="Andreopoulos B."/>
            <person name="Baker S."/>
            <person name="Barry K."/>
            <person name="Bills G."/>
            <person name="Bluhm B."/>
            <person name="Cannon C."/>
            <person name="Castanera R."/>
            <person name="Culley D."/>
            <person name="Daum C."/>
            <person name="Ezra D."/>
            <person name="Gonzalez J."/>
            <person name="Henrissat B."/>
            <person name="Kuo A."/>
            <person name="Liang C."/>
            <person name="Lipzen A."/>
            <person name="Lutzoni F."/>
            <person name="Magnuson J."/>
            <person name="Mondo S."/>
            <person name="Nolan M."/>
            <person name="Ohm R."/>
            <person name="Pangilinan J."/>
            <person name="Park H.-J."/>
            <person name="Ramirez L."/>
            <person name="Alfaro M."/>
            <person name="Sun H."/>
            <person name="Tritt A."/>
            <person name="Yoshinaga Y."/>
            <person name="Zwiers L.-H."/>
            <person name="Turgeon B."/>
            <person name="Goodwin S."/>
            <person name="Spatafora J."/>
            <person name="Crous P."/>
            <person name="Grigoriev I."/>
        </authorList>
    </citation>
    <scope>NUCLEOTIDE SEQUENCE</scope>
    <source>
        <strain evidence="2">CBS 260.36</strain>
    </source>
</reference>
<feature type="region of interest" description="Disordered" evidence="1">
    <location>
        <begin position="35"/>
        <end position="88"/>
    </location>
</feature>
<dbReference type="OrthoDB" id="16464at2759"/>
<feature type="compositionally biased region" description="Polar residues" evidence="1">
    <location>
        <begin position="69"/>
        <end position="79"/>
    </location>
</feature>
<name>A0A9P4IVT1_9PEZI</name>
<gene>
    <name evidence="2" type="ORF">K461DRAFT_280941</name>
</gene>
<comment type="caution">
    <text evidence="2">The sequence shown here is derived from an EMBL/GenBank/DDBJ whole genome shotgun (WGS) entry which is preliminary data.</text>
</comment>
<evidence type="ECO:0000313" key="2">
    <source>
        <dbReference type="EMBL" id="KAF2149709.1"/>
    </source>
</evidence>
<dbReference type="Gene3D" id="3.90.25.10">
    <property type="entry name" value="UDP-galactose 4-epimerase, domain 1"/>
    <property type="match status" value="1"/>
</dbReference>
<feature type="compositionally biased region" description="Basic and acidic residues" evidence="1">
    <location>
        <begin position="47"/>
        <end position="57"/>
    </location>
</feature>
<accession>A0A9P4IVT1</accession>
<dbReference type="AlphaFoldDB" id="A0A9P4IVT1"/>
<evidence type="ECO:0000313" key="3">
    <source>
        <dbReference type="Proteomes" id="UP000799439"/>
    </source>
</evidence>
<protein>
    <submittedName>
        <fullName evidence="2">Uncharacterized protein</fullName>
    </submittedName>
</protein>
<feature type="compositionally biased region" description="Polar residues" evidence="1">
    <location>
        <begin position="35"/>
        <end position="44"/>
    </location>
</feature>
<dbReference type="Proteomes" id="UP000799439">
    <property type="component" value="Unassembled WGS sequence"/>
</dbReference>
<organism evidence="2 3">
    <name type="scientific">Myriangium duriaei CBS 260.36</name>
    <dbReference type="NCBI Taxonomy" id="1168546"/>
    <lineage>
        <taxon>Eukaryota</taxon>
        <taxon>Fungi</taxon>
        <taxon>Dikarya</taxon>
        <taxon>Ascomycota</taxon>
        <taxon>Pezizomycotina</taxon>
        <taxon>Dothideomycetes</taxon>
        <taxon>Dothideomycetidae</taxon>
        <taxon>Myriangiales</taxon>
        <taxon>Myriangiaceae</taxon>
        <taxon>Myriangium</taxon>
    </lineage>
</organism>
<dbReference type="Gene3D" id="3.40.50.720">
    <property type="entry name" value="NAD(P)-binding Rossmann-like Domain"/>
    <property type="match status" value="1"/>
</dbReference>
<sequence>MKVNVESVRNFLLHIRQFNPGTRVVYSSFKQCTSSHYPRSSQTQRHLRPEAHTERTNRRPRSSSTTCTEKTTLMCSPSASRPGAPNNATPSFLSGMDFEPMRGQECVLPLADRSYQTYICSPSSTIKRSATQALMPRLLSGISATIQQMVDALAKYGGKDKLKS</sequence>
<dbReference type="EMBL" id="ML996090">
    <property type="protein sequence ID" value="KAF2149709.1"/>
    <property type="molecule type" value="Genomic_DNA"/>
</dbReference>
<proteinExistence type="predicted"/>
<keyword evidence="3" id="KW-1185">Reference proteome</keyword>
<evidence type="ECO:0000256" key="1">
    <source>
        <dbReference type="SAM" id="MobiDB-lite"/>
    </source>
</evidence>